<evidence type="ECO:0000313" key="2">
    <source>
        <dbReference type="EMBL" id="KKL62196.1"/>
    </source>
</evidence>
<evidence type="ECO:0000256" key="1">
    <source>
        <dbReference type="SAM" id="MobiDB-lite"/>
    </source>
</evidence>
<organism evidence="2">
    <name type="scientific">marine sediment metagenome</name>
    <dbReference type="NCBI Taxonomy" id="412755"/>
    <lineage>
        <taxon>unclassified sequences</taxon>
        <taxon>metagenomes</taxon>
        <taxon>ecological metagenomes</taxon>
    </lineage>
</organism>
<feature type="non-terminal residue" evidence="2">
    <location>
        <position position="1"/>
    </location>
</feature>
<proteinExistence type="predicted"/>
<dbReference type="EMBL" id="LAZR01028567">
    <property type="protein sequence ID" value="KKL62196.1"/>
    <property type="molecule type" value="Genomic_DNA"/>
</dbReference>
<name>A0A0F9E7J6_9ZZZZ</name>
<sequence length="275" mass="31384">EPMETMKFFVQWVEHLATVWFPVVPFENAIQPVLQFLNDMWKKPMETMKFFFQWVGDLISTAVSFWGQTLGGFDPIVLVQNTFGRLVKWFEEMWTSIKEIFNSSMEWVKNLFLNFTPLNLVIKNFEPITKFFKDIFANIKAIFTGFFDFAKNLFANFNPLKGVMEMLDKLPNFIKKRIGIETEITPSRASPKDLIEGSGPKSSSTKEVIESMGPKSQAKENALAIQELKTESETKIQIDLRAEAGTEAKVTKIQKKKGDAHVNVNTIGYVGALGM</sequence>
<accession>A0A0F9E7J6</accession>
<dbReference type="AlphaFoldDB" id="A0A0F9E7J6"/>
<comment type="caution">
    <text evidence="2">The sequence shown here is derived from an EMBL/GenBank/DDBJ whole genome shotgun (WGS) entry which is preliminary data.</text>
</comment>
<evidence type="ECO:0008006" key="3">
    <source>
        <dbReference type="Google" id="ProtNLM"/>
    </source>
</evidence>
<gene>
    <name evidence="2" type="ORF">LCGC14_2187610</name>
</gene>
<reference evidence="2" key="1">
    <citation type="journal article" date="2015" name="Nature">
        <title>Complex archaea that bridge the gap between prokaryotes and eukaryotes.</title>
        <authorList>
            <person name="Spang A."/>
            <person name="Saw J.H."/>
            <person name="Jorgensen S.L."/>
            <person name="Zaremba-Niedzwiedzka K."/>
            <person name="Martijn J."/>
            <person name="Lind A.E."/>
            <person name="van Eijk R."/>
            <person name="Schleper C."/>
            <person name="Guy L."/>
            <person name="Ettema T.J."/>
        </authorList>
    </citation>
    <scope>NUCLEOTIDE SEQUENCE</scope>
</reference>
<protein>
    <recommendedName>
        <fullName evidence="3">Phage tail tape measure protein domain-containing protein</fullName>
    </recommendedName>
</protein>
<feature type="region of interest" description="Disordered" evidence="1">
    <location>
        <begin position="189"/>
        <end position="218"/>
    </location>
</feature>